<evidence type="ECO:0000313" key="1">
    <source>
        <dbReference type="EMBL" id="CAG7630592.1"/>
    </source>
</evidence>
<organism evidence="1 2">
    <name type="scientific">Paenibacillus solanacearum</name>
    <dbReference type="NCBI Taxonomy" id="2048548"/>
    <lineage>
        <taxon>Bacteria</taxon>
        <taxon>Bacillati</taxon>
        <taxon>Bacillota</taxon>
        <taxon>Bacilli</taxon>
        <taxon>Bacillales</taxon>
        <taxon>Paenibacillaceae</taxon>
        <taxon>Paenibacillus</taxon>
    </lineage>
</organism>
<reference evidence="1" key="1">
    <citation type="submission" date="2021-06" db="EMBL/GenBank/DDBJ databases">
        <authorList>
            <person name="Criscuolo A."/>
        </authorList>
    </citation>
    <scope>NUCLEOTIDE SEQUENCE</scope>
    <source>
        <strain evidence="1">CIP111600</strain>
    </source>
</reference>
<comment type="caution">
    <text evidence="1">The sequence shown here is derived from an EMBL/GenBank/DDBJ whole genome shotgun (WGS) entry which is preliminary data.</text>
</comment>
<name>A0A916K5N5_9BACL</name>
<keyword evidence="2" id="KW-1185">Reference proteome</keyword>
<sequence length="76" mass="9031">MKMNPMFASNPWLVNQADFDNAMFLEIPVTVWRDNRYIDYGGIIIKHNDDAVWIAGDYFLKKEFRFKIRSADISNR</sequence>
<evidence type="ECO:0000313" key="2">
    <source>
        <dbReference type="Proteomes" id="UP000693672"/>
    </source>
</evidence>
<accession>A0A916K5N5</accession>
<protein>
    <submittedName>
        <fullName evidence="1">Uncharacterized protein</fullName>
    </submittedName>
</protein>
<proteinExistence type="predicted"/>
<dbReference type="Proteomes" id="UP000693672">
    <property type="component" value="Unassembled WGS sequence"/>
</dbReference>
<dbReference type="AlphaFoldDB" id="A0A916K5N5"/>
<gene>
    <name evidence="1" type="ORF">PAESOLCIP111_03208</name>
</gene>
<dbReference type="EMBL" id="CAJVAS010000013">
    <property type="protein sequence ID" value="CAG7630592.1"/>
    <property type="molecule type" value="Genomic_DNA"/>
</dbReference>